<reference evidence="11" key="1">
    <citation type="journal article" date="2019" name="Int. J. Syst. Evol. Microbiol.">
        <title>The Global Catalogue of Microorganisms (GCM) 10K type strain sequencing project: providing services to taxonomists for standard genome sequencing and annotation.</title>
        <authorList>
            <consortium name="The Broad Institute Genomics Platform"/>
            <consortium name="The Broad Institute Genome Sequencing Center for Infectious Disease"/>
            <person name="Wu L."/>
            <person name="Ma J."/>
        </authorList>
    </citation>
    <scope>NUCLEOTIDE SEQUENCE [LARGE SCALE GENOMIC DNA]</scope>
    <source>
        <strain evidence="11">CGMCC 4.7357</strain>
    </source>
</reference>
<evidence type="ECO:0000256" key="5">
    <source>
        <dbReference type="ARBA" id="ARBA00022759"/>
    </source>
</evidence>
<keyword evidence="11" id="KW-1185">Reference proteome</keyword>
<dbReference type="NCBIfam" id="TIGR01573">
    <property type="entry name" value="cas2"/>
    <property type="match status" value="1"/>
</dbReference>
<dbReference type="EMBL" id="JBHSGO010000173">
    <property type="protein sequence ID" value="MFC4666094.1"/>
    <property type="molecule type" value="Genomic_DNA"/>
</dbReference>
<sequence>MWILVFYDLPTETKRQIKQNGEFRDKLIQDGFEMFQYSIYIRHCDSVQNTEVHVKRVKKAMPEYGYVAILRVTDKQFAKIESYYNKKIEQNENQQNLLFDWNQCEML</sequence>
<evidence type="ECO:0000256" key="2">
    <source>
        <dbReference type="ARBA" id="ARBA00009959"/>
    </source>
</evidence>
<organism evidence="10 11">
    <name type="scientific">Falsiporphyromonas endometrii</name>
    <dbReference type="NCBI Taxonomy" id="1387297"/>
    <lineage>
        <taxon>Bacteria</taxon>
        <taxon>Pseudomonadati</taxon>
        <taxon>Bacteroidota</taxon>
        <taxon>Bacteroidia</taxon>
        <taxon>Bacteroidales</taxon>
        <taxon>Porphyromonadaceae</taxon>
        <taxon>Falsiporphyromonas</taxon>
    </lineage>
</organism>
<evidence type="ECO:0000256" key="3">
    <source>
        <dbReference type="ARBA" id="ARBA00022722"/>
    </source>
</evidence>
<keyword evidence="6 9" id="KW-0378">Hydrolase</keyword>
<dbReference type="HAMAP" id="MF_01471">
    <property type="entry name" value="Cas2"/>
    <property type="match status" value="1"/>
</dbReference>
<keyword evidence="10" id="KW-0282">Flagellum</keyword>
<dbReference type="EC" id="3.1.-.-" evidence="9"/>
<gene>
    <name evidence="9 10" type="primary">cas2</name>
    <name evidence="10" type="ORF">ACFO3G_05710</name>
</gene>
<proteinExistence type="inferred from homology"/>
<evidence type="ECO:0000256" key="1">
    <source>
        <dbReference type="ARBA" id="ARBA00001946"/>
    </source>
</evidence>
<accession>A0ABV9K7P8</accession>
<keyword evidence="10" id="KW-0966">Cell projection</keyword>
<keyword evidence="5 9" id="KW-0255">Endonuclease</keyword>
<dbReference type="Pfam" id="PF09827">
    <property type="entry name" value="CRISPR_Cas2"/>
    <property type="match status" value="1"/>
</dbReference>
<comment type="cofactor">
    <cofactor evidence="1 9">
        <name>Mg(2+)</name>
        <dbReference type="ChEBI" id="CHEBI:18420"/>
    </cofactor>
</comment>
<dbReference type="InterPro" id="IPR019199">
    <property type="entry name" value="Virulence_VapD/CRISPR_Cas2"/>
</dbReference>
<keyword evidence="8 9" id="KW-0051">Antiviral defense</keyword>
<dbReference type="Proteomes" id="UP001596020">
    <property type="component" value="Unassembled WGS sequence"/>
</dbReference>
<evidence type="ECO:0000256" key="4">
    <source>
        <dbReference type="ARBA" id="ARBA00022723"/>
    </source>
</evidence>
<keyword evidence="7 9" id="KW-0460">Magnesium</keyword>
<evidence type="ECO:0000313" key="11">
    <source>
        <dbReference type="Proteomes" id="UP001596020"/>
    </source>
</evidence>
<dbReference type="InterPro" id="IPR021127">
    <property type="entry name" value="CRISPR_associated_Cas2"/>
</dbReference>
<keyword evidence="10" id="KW-0969">Cilium</keyword>
<evidence type="ECO:0000313" key="10">
    <source>
        <dbReference type="EMBL" id="MFC4666094.1"/>
    </source>
</evidence>
<evidence type="ECO:0000256" key="8">
    <source>
        <dbReference type="ARBA" id="ARBA00023118"/>
    </source>
</evidence>
<comment type="function">
    <text evidence="9">CRISPR (clustered regularly interspaced short palindromic repeat), is an adaptive immune system that provides protection against mobile genetic elements (viruses, transposable elements and conjugative plasmids). CRISPR clusters contain sequences complementary to antecedent mobile elements and target invading nucleic acids. CRISPR clusters are transcribed and processed into CRISPR RNA (crRNA). Functions as a ssRNA-specific endoribonuclease. Involved in the integration of spacer DNA into the CRISPR cassette.</text>
</comment>
<comment type="similarity">
    <text evidence="2 9">Belongs to the CRISPR-associated endoribonuclease Cas2 protein family.</text>
</comment>
<name>A0ABV9K7P8_9PORP</name>
<dbReference type="SUPFAM" id="SSF143430">
    <property type="entry name" value="TTP0101/SSO1404-like"/>
    <property type="match status" value="1"/>
</dbReference>
<keyword evidence="4 9" id="KW-0479">Metal-binding</keyword>
<keyword evidence="3 9" id="KW-0540">Nuclease</keyword>
<evidence type="ECO:0000256" key="7">
    <source>
        <dbReference type="ARBA" id="ARBA00022842"/>
    </source>
</evidence>
<protein>
    <recommendedName>
        <fullName evidence="9">CRISPR-associated endoribonuclease Cas2</fullName>
        <ecNumber evidence="9">3.1.-.-</ecNumber>
    </recommendedName>
</protein>
<dbReference type="RefSeq" id="WP_380078826.1">
    <property type="nucleotide sequence ID" value="NZ_JBHSGO010000173.1"/>
</dbReference>
<dbReference type="GO" id="GO:0004519">
    <property type="term" value="F:endonuclease activity"/>
    <property type="evidence" value="ECO:0007669"/>
    <property type="project" value="UniProtKB-KW"/>
</dbReference>
<comment type="caution">
    <text evidence="10">The sequence shown here is derived from an EMBL/GenBank/DDBJ whole genome shotgun (WGS) entry which is preliminary data.</text>
</comment>
<evidence type="ECO:0000256" key="9">
    <source>
        <dbReference type="HAMAP-Rule" id="MF_01471"/>
    </source>
</evidence>
<evidence type="ECO:0000256" key="6">
    <source>
        <dbReference type="ARBA" id="ARBA00022801"/>
    </source>
</evidence>
<comment type="subunit">
    <text evidence="9">Homodimer, forms a heterotetramer with a Cas1 homodimer.</text>
</comment>
<feature type="binding site" evidence="9">
    <location>
        <position position="8"/>
    </location>
    <ligand>
        <name>Mg(2+)</name>
        <dbReference type="ChEBI" id="CHEBI:18420"/>
        <note>catalytic</note>
    </ligand>
</feature>